<dbReference type="InterPro" id="IPR020846">
    <property type="entry name" value="MFS_dom"/>
</dbReference>
<keyword evidence="5 6" id="KW-0472">Membrane</keyword>
<evidence type="ECO:0000313" key="9">
    <source>
        <dbReference type="Proteomes" id="UP000806285"/>
    </source>
</evidence>
<evidence type="ECO:0000313" key="8">
    <source>
        <dbReference type="EMBL" id="MBE7367170.1"/>
    </source>
</evidence>
<comment type="subcellular location">
    <subcellularLocation>
        <location evidence="1">Cell membrane</location>
        <topology evidence="1">Multi-pass membrane protein</topology>
    </subcellularLocation>
</comment>
<evidence type="ECO:0000256" key="2">
    <source>
        <dbReference type="ARBA" id="ARBA00022475"/>
    </source>
</evidence>
<dbReference type="InterPro" id="IPR036259">
    <property type="entry name" value="MFS_trans_sf"/>
</dbReference>
<feature type="transmembrane region" description="Helical" evidence="6">
    <location>
        <begin position="347"/>
        <end position="370"/>
    </location>
</feature>
<dbReference type="RefSeq" id="WP_193675796.1">
    <property type="nucleotide sequence ID" value="NZ_JADDIV010000002.1"/>
</dbReference>
<feature type="transmembrane region" description="Helical" evidence="6">
    <location>
        <begin position="215"/>
        <end position="238"/>
    </location>
</feature>
<dbReference type="Gene3D" id="1.20.1250.20">
    <property type="entry name" value="MFS general substrate transporter like domains"/>
    <property type="match status" value="1"/>
</dbReference>
<feature type="transmembrane region" description="Helical" evidence="6">
    <location>
        <begin position="250"/>
        <end position="271"/>
    </location>
</feature>
<dbReference type="EMBL" id="JADDIV010000002">
    <property type="protein sequence ID" value="MBE7367170.1"/>
    <property type="molecule type" value="Genomic_DNA"/>
</dbReference>
<name>A0ABR9S124_9BURK</name>
<dbReference type="PANTHER" id="PTHR23513:SF6">
    <property type="entry name" value="MAJOR FACILITATOR SUPERFAMILY ASSOCIATED DOMAIN-CONTAINING PROTEIN"/>
    <property type="match status" value="1"/>
</dbReference>
<dbReference type="PANTHER" id="PTHR23513">
    <property type="entry name" value="INTEGRAL MEMBRANE EFFLUX PROTEIN-RELATED"/>
    <property type="match status" value="1"/>
</dbReference>
<feature type="transmembrane region" description="Helical" evidence="6">
    <location>
        <begin position="45"/>
        <end position="66"/>
    </location>
</feature>
<evidence type="ECO:0000256" key="4">
    <source>
        <dbReference type="ARBA" id="ARBA00022989"/>
    </source>
</evidence>
<keyword evidence="2" id="KW-1003">Cell membrane</keyword>
<proteinExistence type="predicted"/>
<reference evidence="8 9" key="1">
    <citation type="submission" date="2020-10" db="EMBL/GenBank/DDBJ databases">
        <title>Ramlibacter sp. HM2 16S ribosomal RNA gene Genome sequencing and assembly.</title>
        <authorList>
            <person name="Kang M."/>
        </authorList>
    </citation>
    <scope>NUCLEOTIDE SEQUENCE [LARGE SCALE GENOMIC DNA]</scope>
    <source>
        <strain evidence="8 9">HM2</strain>
    </source>
</reference>
<gene>
    <name evidence="8" type="ORF">IM787_06320</name>
</gene>
<feature type="transmembrane region" description="Helical" evidence="6">
    <location>
        <begin position="308"/>
        <end position="326"/>
    </location>
</feature>
<feature type="transmembrane region" description="Helical" evidence="6">
    <location>
        <begin position="160"/>
        <end position="185"/>
    </location>
</feature>
<feature type="transmembrane region" description="Helical" evidence="6">
    <location>
        <begin position="283"/>
        <end position="302"/>
    </location>
</feature>
<dbReference type="PROSITE" id="PS50850">
    <property type="entry name" value="MFS"/>
    <property type="match status" value="1"/>
</dbReference>
<evidence type="ECO:0000259" key="7">
    <source>
        <dbReference type="PROSITE" id="PS50850"/>
    </source>
</evidence>
<evidence type="ECO:0000256" key="1">
    <source>
        <dbReference type="ARBA" id="ARBA00004651"/>
    </source>
</evidence>
<keyword evidence="4 6" id="KW-1133">Transmembrane helix</keyword>
<sequence>MTDKFPRSFRNLAAANLGAQSAEQLSLAAVPLAAVLALGAGPGEIGLLAAVQTLPFLLLSIPMGLLADRLPRRRVMLASEVLRTVSLLLLLLMVATGHISIAGMAVLGFIGALGTVGFTVAAPALVPAIVPRELHARANGRLELARSAAYAGGPALAGALVAWAGASSAFVIASLLSAAAVALLWRLQEPSRTPAPPRHALLEIRDGLRFVWHDALLRPILLTGVAWNISWFVLQAAYVPYALRALGLTAQAVGVTLGCYGAGMVVGALFAPRVVGTMRFGRAVQLGPVVSVLAATAMVLTLFVPTGVLAGVSFFLFGAGPIIWTMTTTTLRQGITPGTLLGRVGSVFLTVNAGARPVGAGIGAAVGSLWGEAACLWLALAGFTLQALVILASSMNGLQRVPELRTP</sequence>
<comment type="caution">
    <text evidence="8">The sequence shown here is derived from an EMBL/GenBank/DDBJ whole genome shotgun (WGS) entry which is preliminary data.</text>
</comment>
<accession>A0ABR9S124</accession>
<evidence type="ECO:0000256" key="6">
    <source>
        <dbReference type="SAM" id="Phobius"/>
    </source>
</evidence>
<dbReference type="SUPFAM" id="SSF103473">
    <property type="entry name" value="MFS general substrate transporter"/>
    <property type="match status" value="1"/>
</dbReference>
<dbReference type="InterPro" id="IPR011701">
    <property type="entry name" value="MFS"/>
</dbReference>
<evidence type="ECO:0000256" key="5">
    <source>
        <dbReference type="ARBA" id="ARBA00023136"/>
    </source>
</evidence>
<dbReference type="CDD" id="cd06173">
    <property type="entry name" value="MFS_MefA_like"/>
    <property type="match status" value="1"/>
</dbReference>
<dbReference type="Proteomes" id="UP000806285">
    <property type="component" value="Unassembled WGS sequence"/>
</dbReference>
<keyword evidence="3 6" id="KW-0812">Transmembrane</keyword>
<evidence type="ECO:0000256" key="3">
    <source>
        <dbReference type="ARBA" id="ARBA00022692"/>
    </source>
</evidence>
<dbReference type="Pfam" id="PF07690">
    <property type="entry name" value="MFS_1"/>
    <property type="match status" value="1"/>
</dbReference>
<feature type="domain" description="Major facilitator superfamily (MFS) profile" evidence="7">
    <location>
        <begin position="1"/>
        <end position="405"/>
    </location>
</feature>
<protein>
    <submittedName>
        <fullName evidence="8">MFS transporter</fullName>
    </submittedName>
</protein>
<organism evidence="8 9">
    <name type="scientific">Ramlibacter pallidus</name>
    <dbReference type="NCBI Taxonomy" id="2780087"/>
    <lineage>
        <taxon>Bacteria</taxon>
        <taxon>Pseudomonadati</taxon>
        <taxon>Pseudomonadota</taxon>
        <taxon>Betaproteobacteria</taxon>
        <taxon>Burkholderiales</taxon>
        <taxon>Comamonadaceae</taxon>
        <taxon>Ramlibacter</taxon>
    </lineage>
</organism>
<keyword evidence="9" id="KW-1185">Reference proteome</keyword>
<feature type="transmembrane region" description="Helical" evidence="6">
    <location>
        <begin position="87"/>
        <end position="110"/>
    </location>
</feature>
<feature type="transmembrane region" description="Helical" evidence="6">
    <location>
        <begin position="376"/>
        <end position="398"/>
    </location>
</feature>